<dbReference type="EMBL" id="JAHRHJ020002627">
    <property type="protein sequence ID" value="KAH9292666.1"/>
    <property type="molecule type" value="Genomic_DNA"/>
</dbReference>
<name>A0AA38C5B4_TAXCH</name>
<gene>
    <name evidence="1" type="ORF">KI387_042148</name>
</gene>
<keyword evidence="2" id="KW-1185">Reference proteome</keyword>
<sequence>DETTGVSFSVQEIKAQFRTFVKDDLFKEESITKEKMKDICSPHSAIAEANKEYLEHTEFDKDMEKCLGT</sequence>
<evidence type="ECO:0000313" key="1">
    <source>
        <dbReference type="EMBL" id="KAH9292666.1"/>
    </source>
</evidence>
<proteinExistence type="predicted"/>
<dbReference type="Proteomes" id="UP000824469">
    <property type="component" value="Unassembled WGS sequence"/>
</dbReference>
<evidence type="ECO:0000313" key="2">
    <source>
        <dbReference type="Proteomes" id="UP000824469"/>
    </source>
</evidence>
<organism evidence="1 2">
    <name type="scientific">Taxus chinensis</name>
    <name type="common">Chinese yew</name>
    <name type="synonym">Taxus wallichiana var. chinensis</name>
    <dbReference type="NCBI Taxonomy" id="29808"/>
    <lineage>
        <taxon>Eukaryota</taxon>
        <taxon>Viridiplantae</taxon>
        <taxon>Streptophyta</taxon>
        <taxon>Embryophyta</taxon>
        <taxon>Tracheophyta</taxon>
        <taxon>Spermatophyta</taxon>
        <taxon>Pinopsida</taxon>
        <taxon>Pinidae</taxon>
        <taxon>Conifers II</taxon>
        <taxon>Cupressales</taxon>
        <taxon>Taxaceae</taxon>
        <taxon>Taxus</taxon>
    </lineage>
</organism>
<protein>
    <submittedName>
        <fullName evidence="1">Uncharacterized protein</fullName>
    </submittedName>
</protein>
<feature type="non-terminal residue" evidence="1">
    <location>
        <position position="1"/>
    </location>
</feature>
<comment type="caution">
    <text evidence="1">The sequence shown here is derived from an EMBL/GenBank/DDBJ whole genome shotgun (WGS) entry which is preliminary data.</text>
</comment>
<accession>A0AA38C5B4</accession>
<reference evidence="1 2" key="1">
    <citation type="journal article" date="2021" name="Nat. Plants">
        <title>The Taxus genome provides insights into paclitaxel biosynthesis.</title>
        <authorList>
            <person name="Xiong X."/>
            <person name="Gou J."/>
            <person name="Liao Q."/>
            <person name="Li Y."/>
            <person name="Zhou Q."/>
            <person name="Bi G."/>
            <person name="Li C."/>
            <person name="Du R."/>
            <person name="Wang X."/>
            <person name="Sun T."/>
            <person name="Guo L."/>
            <person name="Liang H."/>
            <person name="Lu P."/>
            <person name="Wu Y."/>
            <person name="Zhang Z."/>
            <person name="Ro D.K."/>
            <person name="Shang Y."/>
            <person name="Huang S."/>
            <person name="Yan J."/>
        </authorList>
    </citation>
    <scope>NUCLEOTIDE SEQUENCE [LARGE SCALE GENOMIC DNA]</scope>
    <source>
        <strain evidence="1">Ta-2019</strain>
    </source>
</reference>
<dbReference type="AlphaFoldDB" id="A0AA38C5B4"/>
<feature type="non-terminal residue" evidence="1">
    <location>
        <position position="69"/>
    </location>
</feature>